<organism evidence="12 13">
    <name type="scientific">Salmo trutta</name>
    <name type="common">Brown trout</name>
    <dbReference type="NCBI Taxonomy" id="8032"/>
    <lineage>
        <taxon>Eukaryota</taxon>
        <taxon>Metazoa</taxon>
        <taxon>Chordata</taxon>
        <taxon>Craniata</taxon>
        <taxon>Vertebrata</taxon>
        <taxon>Euteleostomi</taxon>
        <taxon>Actinopterygii</taxon>
        <taxon>Neopterygii</taxon>
        <taxon>Teleostei</taxon>
        <taxon>Protacanthopterygii</taxon>
        <taxon>Salmoniformes</taxon>
        <taxon>Salmonidae</taxon>
        <taxon>Salmoninae</taxon>
        <taxon>Salmo</taxon>
    </lineage>
</organism>
<evidence type="ECO:0000256" key="10">
    <source>
        <dbReference type="ARBA" id="ARBA00037748"/>
    </source>
</evidence>
<dbReference type="OMA" id="NRFAHSQ"/>
<proteinExistence type="inferred from homology"/>
<dbReference type="InterPro" id="IPR050693">
    <property type="entry name" value="Hsp70_NEF-Inhibitors"/>
</dbReference>
<reference evidence="12" key="2">
    <citation type="submission" date="2025-09" db="UniProtKB">
        <authorList>
            <consortium name="Ensembl"/>
        </authorList>
    </citation>
    <scope>IDENTIFICATION</scope>
</reference>
<protein>
    <recommendedName>
        <fullName evidence="3">Nucleotide exchange factor SIL1</fullName>
    </recommendedName>
</protein>
<dbReference type="FunCoup" id="A0A674CYX1">
    <property type="interactions" value="1381"/>
</dbReference>
<evidence type="ECO:0000256" key="4">
    <source>
        <dbReference type="ARBA" id="ARBA00022448"/>
    </source>
</evidence>
<keyword evidence="5" id="KW-0732">Signal</keyword>
<name>A0A674CYX1_SALTR</name>
<evidence type="ECO:0000313" key="12">
    <source>
        <dbReference type="Ensembl" id="ENSSTUP00000088897.1"/>
    </source>
</evidence>
<keyword evidence="13" id="KW-1185">Reference proteome</keyword>
<dbReference type="Gene3D" id="1.25.10.10">
    <property type="entry name" value="Leucine-rich Repeat Variant"/>
    <property type="match status" value="1"/>
</dbReference>
<evidence type="ECO:0000256" key="3">
    <source>
        <dbReference type="ARBA" id="ARBA00015352"/>
    </source>
</evidence>
<dbReference type="GO" id="GO:0005788">
    <property type="term" value="C:endoplasmic reticulum lumen"/>
    <property type="evidence" value="ECO:0007669"/>
    <property type="project" value="UniProtKB-SubCell"/>
</dbReference>
<evidence type="ECO:0000256" key="6">
    <source>
        <dbReference type="ARBA" id="ARBA00022824"/>
    </source>
</evidence>
<evidence type="ECO:0000256" key="1">
    <source>
        <dbReference type="ARBA" id="ARBA00004319"/>
    </source>
</evidence>
<dbReference type="PANTHER" id="PTHR19316:SF35">
    <property type="entry name" value="NUCLEOTIDE EXCHANGE FACTOR SIL1"/>
    <property type="match status" value="1"/>
</dbReference>
<evidence type="ECO:0000256" key="2">
    <source>
        <dbReference type="ARBA" id="ARBA00010588"/>
    </source>
</evidence>
<dbReference type="PANTHER" id="PTHR19316">
    <property type="entry name" value="PROTEIN FOLDING REGULATOR"/>
    <property type="match status" value="1"/>
</dbReference>
<dbReference type="InterPro" id="IPR013918">
    <property type="entry name" value="Nucleotide_exch_fac_Fes1"/>
</dbReference>
<keyword evidence="4" id="KW-0813">Transport</keyword>
<dbReference type="GO" id="GO:0015031">
    <property type="term" value="P:protein transport"/>
    <property type="evidence" value="ECO:0007669"/>
    <property type="project" value="UniProtKB-KW"/>
</dbReference>
<evidence type="ECO:0000256" key="5">
    <source>
        <dbReference type="ARBA" id="ARBA00022729"/>
    </source>
</evidence>
<keyword evidence="7" id="KW-0653">Protein transport</keyword>
<evidence type="ECO:0000256" key="7">
    <source>
        <dbReference type="ARBA" id="ARBA00022927"/>
    </source>
</evidence>
<dbReference type="Proteomes" id="UP000472277">
    <property type="component" value="Chromosome 3"/>
</dbReference>
<evidence type="ECO:0000259" key="11">
    <source>
        <dbReference type="Pfam" id="PF08609"/>
    </source>
</evidence>
<comment type="function">
    <text evidence="10">Required for protein translocation and folding in the endoplasmic reticulum (ER). Functions as a nucleotide exchange factor for the ER lumenal chaperone HSPA5.</text>
</comment>
<dbReference type="InParanoid" id="A0A674CYX1"/>
<dbReference type="AlphaFoldDB" id="A0A674CYX1"/>
<keyword evidence="6" id="KW-0256">Endoplasmic reticulum</keyword>
<sequence length="513" mass="57510">MGIPLENEWRNVNAPPSRLSTNRVYVVMLRHLGVKTIVTQSFLKVRPTASMLIGCRRRRQSTRQKVALVLLVFSCQFVHVISEKSPSALTVVESPEASLEGEEDAHVEEGDSEDLDVFHPTDKWKTLKPGHGVPRGSHVRLNLQTGQREVKLGEHQTLKYQIDGQRQGKENTQGPSVNAEELKALKNIKEEVDPKTSDKEEKEALRAQFHPMDELKKDMVKLDMLMESDFQIMSRLVSQFNSSNATVEEKVKALHDLEYLVHKVDNAQNLASRGGLKLVVDALNSTDYRLQESASFVLGSALSSNPVVQVEAVESGTLQRLLMLLATPRPMSVKKRALFAVASLLRHCPFAQSHFLKLGGLQVLGDIFRASGGGALRVRIVTILYDMINEKELISQTGLDPIPDASHNERLRQYAQVSLQPLLAEQGWCSLVPELLASPEHDWKEKALRTILAMMPHCQTQYRKDYALSSSLSALQEQYQELVLTEQVLGDEDGYFGEILALLEMVVLKLKRV</sequence>
<dbReference type="SUPFAM" id="SSF48371">
    <property type="entry name" value="ARM repeat"/>
    <property type="match status" value="1"/>
</dbReference>
<dbReference type="InterPro" id="IPR016024">
    <property type="entry name" value="ARM-type_fold"/>
</dbReference>
<dbReference type="InterPro" id="IPR011989">
    <property type="entry name" value="ARM-like"/>
</dbReference>
<accession>A0A674CYX1</accession>
<feature type="domain" description="Nucleotide exchange factor Fes1" evidence="11">
    <location>
        <begin position="196"/>
        <end position="270"/>
    </location>
</feature>
<comment type="subcellular location">
    <subcellularLocation>
        <location evidence="1">Endoplasmic reticulum lumen</location>
    </subcellularLocation>
</comment>
<keyword evidence="9" id="KW-0325">Glycoprotein</keyword>
<dbReference type="GO" id="GO:0000774">
    <property type="term" value="F:adenyl-nucleotide exchange factor activity"/>
    <property type="evidence" value="ECO:0007669"/>
    <property type="project" value="TreeGrafter"/>
</dbReference>
<evidence type="ECO:0000256" key="9">
    <source>
        <dbReference type="ARBA" id="ARBA00023180"/>
    </source>
</evidence>
<keyword evidence="8" id="KW-0811">Translocation</keyword>
<evidence type="ECO:0000256" key="8">
    <source>
        <dbReference type="ARBA" id="ARBA00023010"/>
    </source>
</evidence>
<dbReference type="Ensembl" id="ENSSTUT00000094571.1">
    <property type="protein sequence ID" value="ENSSTUP00000088897.1"/>
    <property type="gene ID" value="ENSSTUG00000039066.1"/>
</dbReference>
<dbReference type="GeneTree" id="ENSGT00940000153909"/>
<dbReference type="FunFam" id="1.25.10.10:FF:000148">
    <property type="entry name" value="SIL1 nucleotide exchange factor"/>
    <property type="match status" value="1"/>
</dbReference>
<evidence type="ECO:0000313" key="13">
    <source>
        <dbReference type="Proteomes" id="UP000472277"/>
    </source>
</evidence>
<comment type="similarity">
    <text evidence="2">Belongs to the SIL1 family.</text>
</comment>
<gene>
    <name evidence="12" type="primary">LOC115174834</name>
</gene>
<dbReference type="Pfam" id="PF08609">
    <property type="entry name" value="Fes1"/>
    <property type="match status" value="1"/>
</dbReference>
<reference evidence="12" key="1">
    <citation type="submission" date="2025-08" db="UniProtKB">
        <authorList>
            <consortium name="Ensembl"/>
        </authorList>
    </citation>
    <scope>IDENTIFICATION</scope>
</reference>